<proteinExistence type="inferred from homology"/>
<dbReference type="GO" id="GO:0032259">
    <property type="term" value="P:methylation"/>
    <property type="evidence" value="ECO:0007669"/>
    <property type="project" value="UniProtKB-KW"/>
</dbReference>
<reference evidence="6 7" key="1">
    <citation type="submission" date="2008-06" db="EMBL/GenBank/DDBJ databases">
        <title>Complete sequence of Chloroherpeton thalassium ATCC 35110.</title>
        <authorList>
            <consortium name="US DOE Joint Genome Institute"/>
            <person name="Lucas S."/>
            <person name="Copeland A."/>
            <person name="Lapidus A."/>
            <person name="Glavina del Rio T."/>
            <person name="Dalin E."/>
            <person name="Tice H."/>
            <person name="Bruce D."/>
            <person name="Goodwin L."/>
            <person name="Pitluck S."/>
            <person name="Schmutz J."/>
            <person name="Larimer F."/>
            <person name="Land M."/>
            <person name="Hauser L."/>
            <person name="Kyrpides N."/>
            <person name="Mikhailova N."/>
            <person name="Liu Z."/>
            <person name="Li T."/>
            <person name="Zhao F."/>
            <person name="Overmann J."/>
            <person name="Bryant D.A."/>
            <person name="Richardson P."/>
        </authorList>
    </citation>
    <scope>NUCLEOTIDE SEQUENCE [LARGE SCALE GENOMIC DNA]</scope>
    <source>
        <strain evidence="7">ATCC 35110 / GB-78</strain>
    </source>
</reference>
<dbReference type="HOGENOM" id="CLU_037990_0_0_10"/>
<dbReference type="EMBL" id="CP001100">
    <property type="protein sequence ID" value="ACF14336.1"/>
    <property type="molecule type" value="Genomic_DNA"/>
</dbReference>
<dbReference type="eggNOG" id="COG2226">
    <property type="taxonomic scope" value="Bacteria"/>
</dbReference>
<dbReference type="PANTHER" id="PTHR43591:SF24">
    <property type="entry name" value="2-METHOXY-6-POLYPRENYL-1,4-BENZOQUINOL METHYLASE, MITOCHONDRIAL"/>
    <property type="match status" value="1"/>
</dbReference>
<keyword evidence="1 5" id="KW-0474">Menaquinone biosynthesis</keyword>
<name>B3QU87_CHLT3</name>
<feature type="binding site" evidence="5">
    <location>
        <position position="93"/>
    </location>
    <ligand>
        <name>S-adenosyl-L-methionine</name>
        <dbReference type="ChEBI" id="CHEBI:59789"/>
    </ligand>
</feature>
<dbReference type="Pfam" id="PF01209">
    <property type="entry name" value="Ubie_methyltran"/>
    <property type="match status" value="1"/>
</dbReference>
<protein>
    <recommendedName>
        <fullName evidence="5">Demethylmenaquinone methyltransferase</fullName>
        <ecNumber evidence="5">2.1.1.163</ecNumber>
    </recommendedName>
</protein>
<keyword evidence="7" id="KW-1185">Reference proteome</keyword>
<evidence type="ECO:0000256" key="5">
    <source>
        <dbReference type="HAMAP-Rule" id="MF_01813"/>
    </source>
</evidence>
<keyword evidence="6" id="KW-0830">Ubiquinone</keyword>
<evidence type="ECO:0000313" key="7">
    <source>
        <dbReference type="Proteomes" id="UP000001208"/>
    </source>
</evidence>
<dbReference type="EC" id="2.1.1.163" evidence="5"/>
<dbReference type="InterPro" id="IPR004033">
    <property type="entry name" value="UbiE/COQ5_MeTrFase"/>
</dbReference>
<sequence>MATTDSTKIAESLVETKSHQHIQHMFDEVAPTYDLLNHVLSMGTDFYWRWRARQKAKSLLNHIEPKVLDVATGTGDLALEMTKLRGASVTGLDLSPEMLVIAKKKCPDLEFRQGKAESLPFDDQTFNLVTAGFGVRNFENLSKGMQEFYRVLKPGGAAIILEPMVPRQAIIKSLYMFYFKSVLPKLAKLFTKSSFAYDYLPRSVEAFPQCERFLPYLTQAGFNKAEFYPMTFETAIMYVAVK</sequence>
<dbReference type="CDD" id="cd02440">
    <property type="entry name" value="AdoMet_MTases"/>
    <property type="match status" value="1"/>
</dbReference>
<dbReference type="UniPathway" id="UPA00079">
    <property type="reaction ID" value="UER00169"/>
</dbReference>
<keyword evidence="4 5" id="KW-0949">S-adenosyl-L-methionine</keyword>
<dbReference type="STRING" id="517418.Ctha_1879"/>
<dbReference type="InterPro" id="IPR029063">
    <property type="entry name" value="SAM-dependent_MTases_sf"/>
</dbReference>
<dbReference type="InterPro" id="IPR023576">
    <property type="entry name" value="UbiE/COQ5_MeTrFase_CS"/>
</dbReference>
<dbReference type="Gene3D" id="3.40.50.150">
    <property type="entry name" value="Vaccinia Virus protein VP39"/>
    <property type="match status" value="1"/>
</dbReference>
<dbReference type="GO" id="GO:0009234">
    <property type="term" value="P:menaquinone biosynthetic process"/>
    <property type="evidence" value="ECO:0007669"/>
    <property type="project" value="UniProtKB-UniRule"/>
</dbReference>
<gene>
    <name evidence="5" type="primary">menG</name>
    <name evidence="6" type="ordered locus">Ctha_1879</name>
</gene>
<dbReference type="NCBIfam" id="TIGR01934">
    <property type="entry name" value="MenG_MenH_UbiE"/>
    <property type="match status" value="1"/>
</dbReference>
<comment type="pathway">
    <text evidence="5">Quinol/quinone metabolism; menaquinone biosynthesis; menaquinol from 1,4-dihydroxy-2-naphthoate: step 2/2.</text>
</comment>
<dbReference type="PANTHER" id="PTHR43591">
    <property type="entry name" value="METHYLTRANSFERASE"/>
    <property type="match status" value="1"/>
</dbReference>
<evidence type="ECO:0000313" key="6">
    <source>
        <dbReference type="EMBL" id="ACF14336.1"/>
    </source>
</evidence>
<dbReference type="PROSITE" id="PS01183">
    <property type="entry name" value="UBIE_1"/>
    <property type="match status" value="1"/>
</dbReference>
<evidence type="ECO:0000256" key="2">
    <source>
        <dbReference type="ARBA" id="ARBA00022603"/>
    </source>
</evidence>
<accession>B3QU87</accession>
<evidence type="ECO:0000256" key="3">
    <source>
        <dbReference type="ARBA" id="ARBA00022679"/>
    </source>
</evidence>
<dbReference type="PROSITE" id="PS51608">
    <property type="entry name" value="SAM_MT_UBIE"/>
    <property type="match status" value="1"/>
</dbReference>
<dbReference type="AlphaFoldDB" id="B3QU87"/>
<dbReference type="SUPFAM" id="SSF53335">
    <property type="entry name" value="S-adenosyl-L-methionine-dependent methyltransferases"/>
    <property type="match status" value="1"/>
</dbReference>
<keyword evidence="2 5" id="KW-0489">Methyltransferase</keyword>
<comment type="function">
    <text evidence="5">Methyltransferase required for the conversion of demethylmenaquinol (DMKH2) to menaquinol (MKH2).</text>
</comment>
<comment type="caution">
    <text evidence="5">Lacks conserved residue(s) required for the propagation of feature annotation.</text>
</comment>
<dbReference type="GO" id="GO:0043770">
    <property type="term" value="F:demethylmenaquinone methyltransferase activity"/>
    <property type="evidence" value="ECO:0007669"/>
    <property type="project" value="UniProtKB-UniRule"/>
</dbReference>
<dbReference type="KEGG" id="cts:Ctha_1879"/>
<dbReference type="NCBIfam" id="NF001244">
    <property type="entry name" value="PRK00216.1-5"/>
    <property type="match status" value="1"/>
</dbReference>
<comment type="similarity">
    <text evidence="5">Belongs to the class I-like SAM-binding methyltransferase superfamily. MenG/UbiE family.</text>
</comment>
<keyword evidence="3 5" id="KW-0808">Transferase</keyword>
<organism evidence="6 7">
    <name type="scientific">Chloroherpeton thalassium (strain ATCC 35110 / GB-78)</name>
    <dbReference type="NCBI Taxonomy" id="517418"/>
    <lineage>
        <taxon>Bacteria</taxon>
        <taxon>Pseudomonadati</taxon>
        <taxon>Chlorobiota</taxon>
        <taxon>Chlorobiia</taxon>
        <taxon>Chlorobiales</taxon>
        <taxon>Chloroherpetonaceae</taxon>
        <taxon>Chloroherpeton</taxon>
    </lineage>
</organism>
<dbReference type="HAMAP" id="MF_01813">
    <property type="entry name" value="MenG_UbiE_methyltr"/>
    <property type="match status" value="1"/>
</dbReference>
<comment type="catalytic activity">
    <reaction evidence="5">
        <text>a 2-demethylmenaquinol + S-adenosyl-L-methionine = a menaquinol + S-adenosyl-L-homocysteine + H(+)</text>
        <dbReference type="Rhea" id="RHEA:42640"/>
        <dbReference type="Rhea" id="RHEA-COMP:9539"/>
        <dbReference type="Rhea" id="RHEA-COMP:9563"/>
        <dbReference type="ChEBI" id="CHEBI:15378"/>
        <dbReference type="ChEBI" id="CHEBI:18151"/>
        <dbReference type="ChEBI" id="CHEBI:55437"/>
        <dbReference type="ChEBI" id="CHEBI:57856"/>
        <dbReference type="ChEBI" id="CHEBI:59789"/>
        <dbReference type="EC" id="2.1.1.163"/>
    </reaction>
</comment>
<feature type="binding site" evidence="5">
    <location>
        <position position="74"/>
    </location>
    <ligand>
        <name>S-adenosyl-L-methionine</name>
        <dbReference type="ChEBI" id="CHEBI:59789"/>
    </ligand>
</feature>
<evidence type="ECO:0000256" key="1">
    <source>
        <dbReference type="ARBA" id="ARBA00022428"/>
    </source>
</evidence>
<evidence type="ECO:0000256" key="4">
    <source>
        <dbReference type="ARBA" id="ARBA00022691"/>
    </source>
</evidence>
<dbReference type="Proteomes" id="UP000001208">
    <property type="component" value="Chromosome"/>
</dbReference>